<evidence type="ECO:0000256" key="1">
    <source>
        <dbReference type="ARBA" id="ARBA00004651"/>
    </source>
</evidence>
<dbReference type="NCBIfam" id="TIGR03920">
    <property type="entry name" value="T7SS_EccD"/>
    <property type="match status" value="1"/>
</dbReference>
<evidence type="ECO:0000256" key="2">
    <source>
        <dbReference type="ARBA" id="ARBA00006162"/>
    </source>
</evidence>
<dbReference type="InterPro" id="IPR044049">
    <property type="entry name" value="EccD_transm"/>
</dbReference>
<name>A0A6N7L3C3_9ACTN</name>
<organism evidence="10 11">
    <name type="scientific">Streptomyces kaniharaensis</name>
    <dbReference type="NCBI Taxonomy" id="212423"/>
    <lineage>
        <taxon>Bacteria</taxon>
        <taxon>Bacillati</taxon>
        <taxon>Actinomycetota</taxon>
        <taxon>Actinomycetes</taxon>
        <taxon>Kitasatosporales</taxon>
        <taxon>Streptomycetaceae</taxon>
        <taxon>Streptomyces</taxon>
    </lineage>
</organism>
<evidence type="ECO:0000313" key="10">
    <source>
        <dbReference type="EMBL" id="MQS18141.1"/>
    </source>
</evidence>
<feature type="transmembrane region" description="Helical" evidence="8">
    <location>
        <begin position="259"/>
        <end position="280"/>
    </location>
</feature>
<evidence type="ECO:0000256" key="8">
    <source>
        <dbReference type="SAM" id="Phobius"/>
    </source>
</evidence>
<proteinExistence type="inferred from homology"/>
<dbReference type="Proteomes" id="UP000450000">
    <property type="component" value="Unassembled WGS sequence"/>
</dbReference>
<dbReference type="Gene3D" id="3.10.20.90">
    <property type="entry name" value="Phosphatidylinositol 3-kinase Catalytic Subunit, Chain A, domain 1"/>
    <property type="match status" value="1"/>
</dbReference>
<dbReference type="Pfam" id="PF19053">
    <property type="entry name" value="EccD"/>
    <property type="match status" value="1"/>
</dbReference>
<dbReference type="AlphaFoldDB" id="A0A6N7L3C3"/>
<evidence type="ECO:0000256" key="7">
    <source>
        <dbReference type="SAM" id="MobiDB-lite"/>
    </source>
</evidence>
<comment type="caution">
    <text evidence="10">The sequence shown here is derived from an EMBL/GenBank/DDBJ whole genome shotgun (WGS) entry which is preliminary data.</text>
</comment>
<feature type="transmembrane region" description="Helical" evidence="8">
    <location>
        <begin position="425"/>
        <end position="444"/>
    </location>
</feature>
<dbReference type="OrthoDB" id="4775372at2"/>
<keyword evidence="11" id="KW-1185">Reference proteome</keyword>
<accession>A0A6N7L3C3</accession>
<evidence type="ECO:0000256" key="6">
    <source>
        <dbReference type="ARBA" id="ARBA00023136"/>
    </source>
</evidence>
<dbReference type="GO" id="GO:0005886">
    <property type="term" value="C:plasma membrane"/>
    <property type="evidence" value="ECO:0007669"/>
    <property type="project" value="UniProtKB-SubCell"/>
</dbReference>
<comment type="similarity">
    <text evidence="2">Belongs to the EccD/Snm4 family.</text>
</comment>
<dbReference type="Pfam" id="PF08817">
    <property type="entry name" value="YukD"/>
    <property type="match status" value="1"/>
</dbReference>
<feature type="transmembrane region" description="Helical" evidence="8">
    <location>
        <begin position="234"/>
        <end position="254"/>
    </location>
</feature>
<comment type="subcellular location">
    <subcellularLocation>
        <location evidence="1">Cell membrane</location>
        <topology evidence="1">Multi-pass membrane protein</topology>
    </subcellularLocation>
</comment>
<keyword evidence="6 8" id="KW-0472">Membrane</keyword>
<keyword evidence="5 8" id="KW-1133">Transmembrane helix</keyword>
<dbReference type="RefSeq" id="WP_153472327.1">
    <property type="nucleotide sequence ID" value="NZ_WBOF01000015.1"/>
</dbReference>
<reference evidence="10 11" key="1">
    <citation type="submission" date="2019-09" db="EMBL/GenBank/DDBJ databases">
        <title>Genome Sequences of Streptomyces kaniharaensis ATCC 21070.</title>
        <authorList>
            <person name="Zhu W."/>
            <person name="De Crecy-Lagard V."/>
            <person name="Richards N.G."/>
        </authorList>
    </citation>
    <scope>NUCLEOTIDE SEQUENCE [LARGE SCALE GENOMIC DNA]</scope>
    <source>
        <strain evidence="10 11">SF-557</strain>
    </source>
</reference>
<feature type="transmembrane region" description="Helical" evidence="8">
    <location>
        <begin position="400"/>
        <end position="419"/>
    </location>
</feature>
<feature type="transmembrane region" description="Helical" evidence="8">
    <location>
        <begin position="202"/>
        <end position="222"/>
    </location>
</feature>
<feature type="transmembrane region" description="Helical" evidence="8">
    <location>
        <begin position="465"/>
        <end position="484"/>
    </location>
</feature>
<dbReference type="InterPro" id="IPR006707">
    <property type="entry name" value="T7SS_EccD"/>
</dbReference>
<keyword evidence="3" id="KW-1003">Cell membrane</keyword>
<sequence length="489" mass="49704">MTTSPVASSTTSSAPFTASPSRSSMSTPAPAGAPPVTEVCRLTVVHADGRFDVSVPVSTPVSALLPVLLGRLSQSPQERGTVQVLQRLGEDPLDPDGTPESLGLRHGDVLHLRPVQAALPALHFDDVADGVAQVIGGRPDRWQPVATVRLALTAGALLLAVLAAALLSGGPGPLTATGTAVSAAVLLGAACLVGARPGAQRGTVLTAAVGAMALAAVSGLTFRGGPGHTFVLGPAEVLAGAGATAVVCGILLVVRPLPFLLPGTALLTAFAAAAGAGLVRVAHWEAAQALAVVSVALFVLGQLGPRLALRLAGVRVPALPHDAEELQQDITPEPQERLERAAGAANDYLDALSLASAVLYVAAFWFLVHEPGWINWVLPLVLAGAVLLRSRGLTGVLQRVSAVLAGTLGLALLLLAHTAAHGNAARIAVPAVLLAAAVLLLVRAPRLTDRLLPVWGHTGDILETATVIALLPLLLQVLHVYSALRVLAS</sequence>
<evidence type="ECO:0000256" key="4">
    <source>
        <dbReference type="ARBA" id="ARBA00022692"/>
    </source>
</evidence>
<dbReference type="EMBL" id="WBOF01000015">
    <property type="protein sequence ID" value="MQS18141.1"/>
    <property type="molecule type" value="Genomic_DNA"/>
</dbReference>
<feature type="domain" description="EccD-like transmembrane" evidence="9">
    <location>
        <begin position="148"/>
        <end position="486"/>
    </location>
</feature>
<feature type="transmembrane region" description="Helical" evidence="8">
    <location>
        <begin position="174"/>
        <end position="195"/>
    </location>
</feature>
<keyword evidence="4 8" id="KW-0812">Transmembrane</keyword>
<evidence type="ECO:0000256" key="5">
    <source>
        <dbReference type="ARBA" id="ARBA00022989"/>
    </source>
</evidence>
<feature type="transmembrane region" description="Helical" evidence="8">
    <location>
        <begin position="286"/>
        <end position="305"/>
    </location>
</feature>
<evidence type="ECO:0000256" key="3">
    <source>
        <dbReference type="ARBA" id="ARBA00022475"/>
    </source>
</evidence>
<protein>
    <submittedName>
        <fullName evidence="10">Type VII secretion integral membrane protein EccD</fullName>
    </submittedName>
</protein>
<gene>
    <name evidence="10" type="primary">eccD</name>
    <name evidence="10" type="ORF">F7Q99_39660</name>
</gene>
<feature type="transmembrane region" description="Helical" evidence="8">
    <location>
        <begin position="148"/>
        <end position="168"/>
    </location>
</feature>
<feature type="compositionally biased region" description="Low complexity" evidence="7">
    <location>
        <begin position="1"/>
        <end position="24"/>
    </location>
</feature>
<evidence type="ECO:0000313" key="11">
    <source>
        <dbReference type="Proteomes" id="UP000450000"/>
    </source>
</evidence>
<evidence type="ECO:0000259" key="9">
    <source>
        <dbReference type="Pfam" id="PF19053"/>
    </source>
</evidence>
<feature type="transmembrane region" description="Helical" evidence="8">
    <location>
        <begin position="348"/>
        <end position="367"/>
    </location>
</feature>
<dbReference type="InterPro" id="IPR024962">
    <property type="entry name" value="YukD-like"/>
</dbReference>
<feature type="region of interest" description="Disordered" evidence="7">
    <location>
        <begin position="1"/>
        <end position="34"/>
    </location>
</feature>